<evidence type="ECO:0000256" key="1">
    <source>
        <dbReference type="ARBA" id="ARBA00004651"/>
    </source>
</evidence>
<protein>
    <recommendedName>
        <fullName evidence="8">Branched-chain amino acid ABC transporter permease</fullName>
    </recommendedName>
</protein>
<dbReference type="EMBL" id="LAZR01020373">
    <property type="protein sequence ID" value="KKL89131.1"/>
    <property type="molecule type" value="Genomic_DNA"/>
</dbReference>
<dbReference type="PANTHER" id="PTHR30482">
    <property type="entry name" value="HIGH-AFFINITY BRANCHED-CHAIN AMINO ACID TRANSPORT SYSTEM PERMEASE"/>
    <property type="match status" value="1"/>
</dbReference>
<organism evidence="7">
    <name type="scientific">marine sediment metagenome</name>
    <dbReference type="NCBI Taxonomy" id="412755"/>
    <lineage>
        <taxon>unclassified sequences</taxon>
        <taxon>metagenomes</taxon>
        <taxon>ecological metagenomes</taxon>
    </lineage>
</organism>
<feature type="transmembrane region" description="Helical" evidence="6">
    <location>
        <begin position="304"/>
        <end position="326"/>
    </location>
</feature>
<evidence type="ECO:0008006" key="8">
    <source>
        <dbReference type="Google" id="ProtNLM"/>
    </source>
</evidence>
<keyword evidence="3 6" id="KW-0812">Transmembrane</keyword>
<feature type="transmembrane region" description="Helical" evidence="6">
    <location>
        <begin position="224"/>
        <end position="242"/>
    </location>
</feature>
<dbReference type="AlphaFoldDB" id="A0A0F9GF04"/>
<keyword evidence="5 6" id="KW-0472">Membrane</keyword>
<dbReference type="GO" id="GO:0015658">
    <property type="term" value="F:branched-chain amino acid transmembrane transporter activity"/>
    <property type="evidence" value="ECO:0007669"/>
    <property type="project" value="InterPro"/>
</dbReference>
<feature type="transmembrane region" description="Helical" evidence="6">
    <location>
        <begin position="40"/>
        <end position="60"/>
    </location>
</feature>
<evidence type="ECO:0000313" key="7">
    <source>
        <dbReference type="EMBL" id="KKL89131.1"/>
    </source>
</evidence>
<dbReference type="Pfam" id="PF02653">
    <property type="entry name" value="BPD_transp_2"/>
    <property type="match status" value="1"/>
</dbReference>
<dbReference type="CDD" id="cd06581">
    <property type="entry name" value="TM_PBP1_LivM_like"/>
    <property type="match status" value="1"/>
</dbReference>
<feature type="transmembrane region" description="Helical" evidence="6">
    <location>
        <begin position="172"/>
        <end position="191"/>
    </location>
</feature>
<keyword evidence="2" id="KW-1003">Cell membrane</keyword>
<reference evidence="7" key="1">
    <citation type="journal article" date="2015" name="Nature">
        <title>Complex archaea that bridge the gap between prokaryotes and eukaryotes.</title>
        <authorList>
            <person name="Spang A."/>
            <person name="Saw J.H."/>
            <person name="Jorgensen S.L."/>
            <person name="Zaremba-Niedzwiedzka K."/>
            <person name="Martijn J."/>
            <person name="Lind A.E."/>
            <person name="van Eijk R."/>
            <person name="Schleper C."/>
            <person name="Guy L."/>
            <person name="Ettema T.J."/>
        </authorList>
    </citation>
    <scope>NUCLEOTIDE SEQUENCE</scope>
</reference>
<dbReference type="GO" id="GO:0005886">
    <property type="term" value="C:plasma membrane"/>
    <property type="evidence" value="ECO:0007669"/>
    <property type="project" value="UniProtKB-SubCell"/>
</dbReference>
<evidence type="ECO:0000256" key="3">
    <source>
        <dbReference type="ARBA" id="ARBA00022692"/>
    </source>
</evidence>
<comment type="subcellular location">
    <subcellularLocation>
        <location evidence="1">Cell membrane</location>
        <topology evidence="1">Multi-pass membrane protein</topology>
    </subcellularLocation>
</comment>
<evidence type="ECO:0000256" key="4">
    <source>
        <dbReference type="ARBA" id="ARBA00022989"/>
    </source>
</evidence>
<evidence type="ECO:0000256" key="6">
    <source>
        <dbReference type="SAM" id="Phobius"/>
    </source>
</evidence>
<dbReference type="InterPro" id="IPR043428">
    <property type="entry name" value="LivM-like"/>
</dbReference>
<evidence type="ECO:0000256" key="5">
    <source>
        <dbReference type="ARBA" id="ARBA00023136"/>
    </source>
</evidence>
<feature type="transmembrane region" description="Helical" evidence="6">
    <location>
        <begin position="16"/>
        <end position="34"/>
    </location>
</feature>
<proteinExistence type="predicted"/>
<name>A0A0F9GF04_9ZZZZ</name>
<feature type="transmembrane region" description="Helical" evidence="6">
    <location>
        <begin position="72"/>
        <end position="89"/>
    </location>
</feature>
<dbReference type="PANTHER" id="PTHR30482:SF10">
    <property type="entry name" value="HIGH-AFFINITY BRANCHED-CHAIN AMINO ACID TRANSPORT PROTEIN BRAE"/>
    <property type="match status" value="1"/>
</dbReference>
<comment type="caution">
    <text evidence="7">The sequence shown here is derived from an EMBL/GenBank/DDBJ whole genome shotgun (WGS) entry which is preliminary data.</text>
</comment>
<sequence>MEAIKSAFDFSDFPRIDLMIATVVLVFLLAFPLFPLSSFAMVTLIQFLMFSIYGMGWNTIGGYGGQVDLGKAQYVGIGAFTTIVMLIRWDIPFWVSMPIGVCLAVGWSFIIGYPLFRLKGHYFAIATIATSLVLKDLFEVWDFVGAARGLEISPIKYDPPDFLRLIFKSDIYYYYVILGFFLAGILYINWFRKSRLGYQLRSIKDNEEAAQSLGINVRWAKVKTYAIATAFVSIVGSFHACYIKNIEPEDTMSLNISILIALMAMLGGAGSLWGPIIGAGILIPLKSYLKEWLGATAGLVGIDLIIYAAIIMLISAFEPRGIWGIVQKVRRRRRN</sequence>
<keyword evidence="4 6" id="KW-1133">Transmembrane helix</keyword>
<evidence type="ECO:0000256" key="2">
    <source>
        <dbReference type="ARBA" id="ARBA00022475"/>
    </source>
</evidence>
<accession>A0A0F9GF04</accession>
<dbReference type="InterPro" id="IPR001851">
    <property type="entry name" value="ABC_transp_permease"/>
</dbReference>
<feature type="transmembrane region" description="Helical" evidence="6">
    <location>
        <begin position="95"/>
        <end position="116"/>
    </location>
</feature>
<gene>
    <name evidence="7" type="ORF">LCGC14_1917760</name>
</gene>
<feature type="transmembrane region" description="Helical" evidence="6">
    <location>
        <begin position="254"/>
        <end position="284"/>
    </location>
</feature>